<feature type="domain" description="Piwi" evidence="2">
    <location>
        <begin position="493"/>
        <end position="806"/>
    </location>
</feature>
<evidence type="ECO:0000259" key="1">
    <source>
        <dbReference type="PROSITE" id="PS50821"/>
    </source>
</evidence>
<dbReference type="AlphaFoldDB" id="A0A165H9F7"/>
<dbReference type="Gene3D" id="3.30.420.10">
    <property type="entry name" value="Ribonuclease H-like superfamily/Ribonuclease H"/>
    <property type="match status" value="1"/>
</dbReference>
<dbReference type="InterPro" id="IPR032474">
    <property type="entry name" value="Argonaute_N"/>
</dbReference>
<evidence type="ECO:0000259" key="2">
    <source>
        <dbReference type="PROSITE" id="PS50822"/>
    </source>
</evidence>
<accession>A0A165H9F7</accession>
<dbReference type="InterPro" id="IPR003100">
    <property type="entry name" value="PAZ_dom"/>
</dbReference>
<dbReference type="PANTHER" id="PTHR22891">
    <property type="entry name" value="EUKARYOTIC TRANSLATION INITIATION FACTOR 2C"/>
    <property type="match status" value="1"/>
</dbReference>
<dbReference type="Proteomes" id="UP000076871">
    <property type="component" value="Unassembled WGS sequence"/>
</dbReference>
<dbReference type="InterPro" id="IPR012337">
    <property type="entry name" value="RNaseH-like_sf"/>
</dbReference>
<organism evidence="3 4">
    <name type="scientific">Laetiporus sulphureus 93-53</name>
    <dbReference type="NCBI Taxonomy" id="1314785"/>
    <lineage>
        <taxon>Eukaryota</taxon>
        <taxon>Fungi</taxon>
        <taxon>Dikarya</taxon>
        <taxon>Basidiomycota</taxon>
        <taxon>Agaricomycotina</taxon>
        <taxon>Agaricomycetes</taxon>
        <taxon>Polyporales</taxon>
        <taxon>Laetiporus</taxon>
    </lineage>
</organism>
<dbReference type="SMART" id="SM00950">
    <property type="entry name" value="Piwi"/>
    <property type="match status" value="1"/>
</dbReference>
<protein>
    <submittedName>
        <fullName evidence="3">Piwi-domain-containing protein</fullName>
    </submittedName>
</protein>
<dbReference type="InterPro" id="IPR036085">
    <property type="entry name" value="PAZ_dom_sf"/>
</dbReference>
<dbReference type="SMART" id="SM01163">
    <property type="entry name" value="DUF1785"/>
    <property type="match status" value="1"/>
</dbReference>
<dbReference type="STRING" id="1314785.A0A165H9F7"/>
<dbReference type="Gene3D" id="3.40.50.2300">
    <property type="match status" value="1"/>
</dbReference>
<dbReference type="Pfam" id="PF08699">
    <property type="entry name" value="ArgoL1"/>
    <property type="match status" value="1"/>
</dbReference>
<gene>
    <name evidence="3" type="ORF">LAESUDRAFT_720655</name>
</gene>
<feature type="domain" description="PAZ" evidence="1">
    <location>
        <begin position="220"/>
        <end position="321"/>
    </location>
</feature>
<dbReference type="PROSITE" id="PS50821">
    <property type="entry name" value="PAZ"/>
    <property type="match status" value="1"/>
</dbReference>
<sequence>MATVAVAMQRGRLGSPMRVITNSFEVVRRPSATYHHYDVVIAPKVDNPRRAAEIIDKLQLGNPHLFTSRAAYDGRANLFMRVTAVNLTGEYTVNMSRDPTRNPGRGVFKVTLTHVAIIRPSDIEQLIAPQANNANVNTMAVNLVQIILRQAVNMKHGYALDAKSFYTDYQSKALGGGLSAWKGLFQSVRPVLNKLLINVDVSNALVYTAGDLLNSTLQFFGWRDARNLRELRENGHDWRRLKSFLKNVKVTVKTAPRGRPRPIRDIIPRAGRYQFDKDGSQMTVEAHFMQAHNLRLQYPDLFGVRIGKDAVFPVEVCKIAPGQLYKKKIPQALTSEFVRFATQRPDRRLDAIRQGVTGAQLLEYHNSDFIQESGMAVSPEPLKVTGRVLNVPRVIFGRSHANIRGGAWNVVGNQLAKPATVKTWAVVTFDVKAPNDPARIRFLQNLAENLRKLGVAVEGPPYIAAGNTTDVGGSLMRAAQTAVAGLGGAPPSIVIVMLPFNAPEFRRKAKHWGDVEVGVPTQCIREGKWERANDQYCNNVALKVNAKLGGVNSTVQDIFTRETPTMVVGMDVGHPGPGVTNRPSVTSLVASYDVEATRYCAFASVQAPRTEIIEDLPGMLTSAVQYFADRKNPPPERIIFYRDGVSDGEYAQVAQREVAVINDTLNEMQISYGPESHRELIKAFAKKPQIAFVVVGKRHHIRFFPENPQSADRTGNCPAGFIVDDQITNAAYPDFYLQSHSGIIGTSRPSHYIVLANEIAALTVDKYQEFSYHLCHVYASATRSVSIPAPVYCADRVCARAEFHFQEEMHFADSDAATTASGGSNMDFPLEQWKASFKQAADSIIGRMFFL</sequence>
<reference evidence="3 4" key="1">
    <citation type="journal article" date="2016" name="Mol. Biol. Evol.">
        <title>Comparative Genomics of Early-Diverging Mushroom-Forming Fungi Provides Insights into the Origins of Lignocellulose Decay Capabilities.</title>
        <authorList>
            <person name="Nagy L.G."/>
            <person name="Riley R."/>
            <person name="Tritt A."/>
            <person name="Adam C."/>
            <person name="Daum C."/>
            <person name="Floudas D."/>
            <person name="Sun H."/>
            <person name="Yadav J.S."/>
            <person name="Pangilinan J."/>
            <person name="Larsson K.H."/>
            <person name="Matsuura K."/>
            <person name="Barry K."/>
            <person name="Labutti K."/>
            <person name="Kuo R."/>
            <person name="Ohm R.A."/>
            <person name="Bhattacharya S.S."/>
            <person name="Shirouzu T."/>
            <person name="Yoshinaga Y."/>
            <person name="Martin F.M."/>
            <person name="Grigoriev I.V."/>
            <person name="Hibbett D.S."/>
        </authorList>
    </citation>
    <scope>NUCLEOTIDE SEQUENCE [LARGE SCALE GENOMIC DNA]</scope>
    <source>
        <strain evidence="3 4">93-53</strain>
    </source>
</reference>
<evidence type="ECO:0000313" key="4">
    <source>
        <dbReference type="Proteomes" id="UP000076871"/>
    </source>
</evidence>
<dbReference type="EMBL" id="KV427607">
    <property type="protein sequence ID" value="KZT11426.1"/>
    <property type="molecule type" value="Genomic_DNA"/>
</dbReference>
<dbReference type="InterPro" id="IPR036397">
    <property type="entry name" value="RNaseH_sf"/>
</dbReference>
<dbReference type="GeneID" id="63824886"/>
<dbReference type="Pfam" id="PF16486">
    <property type="entry name" value="ArgoN"/>
    <property type="match status" value="1"/>
</dbReference>
<dbReference type="PROSITE" id="PS50822">
    <property type="entry name" value="PIWI"/>
    <property type="match status" value="1"/>
</dbReference>
<dbReference type="Pfam" id="PF02171">
    <property type="entry name" value="Piwi"/>
    <property type="match status" value="1"/>
</dbReference>
<dbReference type="InParanoid" id="A0A165H9F7"/>
<dbReference type="Gene3D" id="2.170.260.10">
    <property type="entry name" value="paz domain"/>
    <property type="match status" value="1"/>
</dbReference>
<dbReference type="SUPFAM" id="SSF53098">
    <property type="entry name" value="Ribonuclease H-like"/>
    <property type="match status" value="1"/>
</dbReference>
<dbReference type="OrthoDB" id="10252740at2759"/>
<dbReference type="SUPFAM" id="SSF101690">
    <property type="entry name" value="PAZ domain"/>
    <property type="match status" value="1"/>
</dbReference>
<dbReference type="RefSeq" id="XP_040769166.1">
    <property type="nucleotide sequence ID" value="XM_040907857.1"/>
</dbReference>
<dbReference type="InterPro" id="IPR003165">
    <property type="entry name" value="Piwi"/>
</dbReference>
<dbReference type="Pfam" id="PF02170">
    <property type="entry name" value="PAZ"/>
    <property type="match status" value="1"/>
</dbReference>
<keyword evidence="4" id="KW-1185">Reference proteome</keyword>
<dbReference type="FunCoup" id="A0A165H9F7">
    <property type="interactions" value="248"/>
</dbReference>
<evidence type="ECO:0000313" key="3">
    <source>
        <dbReference type="EMBL" id="KZT11426.1"/>
    </source>
</evidence>
<dbReference type="CDD" id="cd02846">
    <property type="entry name" value="PAZ_argonaute_like"/>
    <property type="match status" value="1"/>
</dbReference>
<dbReference type="GO" id="GO:0003723">
    <property type="term" value="F:RNA binding"/>
    <property type="evidence" value="ECO:0007669"/>
    <property type="project" value="InterPro"/>
</dbReference>
<proteinExistence type="predicted"/>
<name>A0A165H9F7_9APHY</name>
<dbReference type="InterPro" id="IPR014811">
    <property type="entry name" value="ArgoL1"/>
</dbReference>